<keyword evidence="3" id="KW-1185">Reference proteome</keyword>
<dbReference type="SUPFAM" id="SSF50978">
    <property type="entry name" value="WD40 repeat-like"/>
    <property type="match status" value="1"/>
</dbReference>
<accession>A0A183IMT8</accession>
<dbReference type="SMART" id="SM00320">
    <property type="entry name" value="WD40"/>
    <property type="match status" value="1"/>
</dbReference>
<keyword evidence="1" id="KW-0853">WD repeat</keyword>
<reference evidence="4" key="1">
    <citation type="submission" date="2016-06" db="UniProtKB">
        <authorList>
            <consortium name="WormBaseParasite"/>
        </authorList>
    </citation>
    <scope>IDENTIFICATION</scope>
</reference>
<dbReference type="EMBL" id="UZAM01008639">
    <property type="protein sequence ID" value="VDP05769.1"/>
    <property type="molecule type" value="Genomic_DNA"/>
</dbReference>
<sequence length="148" mass="16965">MMFLLDVFCLFVTVTFYYGLEVDSEHVAAYLLQIMIFLAQLVHIPAMELKGHRSIVNQVRFSANYNLIVSCGVEKIVKLWSPWPMDNVDPESVRTEVLTRPLYTQQEYQNMVVHSGQPIQGGSRSDSMEEDLQTIAFFDTLILVRSLS</sequence>
<feature type="repeat" description="WD" evidence="1">
    <location>
        <begin position="49"/>
        <end position="81"/>
    </location>
</feature>
<dbReference type="Gene3D" id="2.130.10.10">
    <property type="entry name" value="YVTN repeat-like/Quinoprotein amine dehydrogenase"/>
    <property type="match status" value="1"/>
</dbReference>
<dbReference type="InterPro" id="IPR015943">
    <property type="entry name" value="WD40/YVTN_repeat-like_dom_sf"/>
</dbReference>
<dbReference type="PROSITE" id="PS50082">
    <property type="entry name" value="WD_REPEATS_2"/>
    <property type="match status" value="1"/>
</dbReference>
<evidence type="ECO:0000313" key="4">
    <source>
        <dbReference type="WBParaSite" id="SBAD_0000513401-mRNA-1"/>
    </source>
</evidence>
<evidence type="ECO:0000313" key="2">
    <source>
        <dbReference type="EMBL" id="VDP05769.1"/>
    </source>
</evidence>
<dbReference type="InterPro" id="IPR036322">
    <property type="entry name" value="WD40_repeat_dom_sf"/>
</dbReference>
<dbReference type="AlphaFoldDB" id="A0A183IMT8"/>
<evidence type="ECO:0000256" key="1">
    <source>
        <dbReference type="PROSITE-ProRule" id="PRU00221"/>
    </source>
</evidence>
<dbReference type="WBParaSite" id="SBAD_0000513401-mRNA-1">
    <property type="protein sequence ID" value="SBAD_0000513401-mRNA-1"/>
    <property type="gene ID" value="SBAD_0000513401"/>
</dbReference>
<proteinExistence type="predicted"/>
<evidence type="ECO:0000313" key="3">
    <source>
        <dbReference type="Proteomes" id="UP000270296"/>
    </source>
</evidence>
<dbReference type="Pfam" id="PF00400">
    <property type="entry name" value="WD40"/>
    <property type="match status" value="1"/>
</dbReference>
<name>A0A183IMT8_9BILA</name>
<dbReference type="PROSITE" id="PS50294">
    <property type="entry name" value="WD_REPEATS_REGION"/>
    <property type="match status" value="1"/>
</dbReference>
<organism evidence="4">
    <name type="scientific">Soboliphyme baturini</name>
    <dbReference type="NCBI Taxonomy" id="241478"/>
    <lineage>
        <taxon>Eukaryota</taxon>
        <taxon>Metazoa</taxon>
        <taxon>Ecdysozoa</taxon>
        <taxon>Nematoda</taxon>
        <taxon>Enoplea</taxon>
        <taxon>Dorylaimia</taxon>
        <taxon>Dioctophymatida</taxon>
        <taxon>Dioctophymatoidea</taxon>
        <taxon>Soboliphymatidae</taxon>
        <taxon>Soboliphyme</taxon>
    </lineage>
</organism>
<dbReference type="Proteomes" id="UP000270296">
    <property type="component" value="Unassembled WGS sequence"/>
</dbReference>
<dbReference type="InterPro" id="IPR001680">
    <property type="entry name" value="WD40_rpt"/>
</dbReference>
<gene>
    <name evidence="2" type="ORF">SBAD_LOCUS4934</name>
</gene>
<reference evidence="2 3" key="2">
    <citation type="submission" date="2018-11" db="EMBL/GenBank/DDBJ databases">
        <authorList>
            <consortium name="Pathogen Informatics"/>
        </authorList>
    </citation>
    <scope>NUCLEOTIDE SEQUENCE [LARGE SCALE GENOMIC DNA]</scope>
</reference>
<dbReference type="OrthoDB" id="4869960at2759"/>
<protein>
    <submittedName>
        <fullName evidence="4">WD_REPEATS_REGION domain-containing protein</fullName>
    </submittedName>
</protein>